<dbReference type="EMBL" id="AIME01000004">
    <property type="protein sequence ID" value="EJF75398.1"/>
    <property type="molecule type" value="Genomic_DNA"/>
</dbReference>
<dbReference type="RefSeq" id="WP_005866057.1">
    <property type="nucleotide sequence ID" value="NZ_JH725020.1"/>
</dbReference>
<dbReference type="HOGENOM" id="CLU_2328112_0_0_5"/>
<sequence>MLIVGSVPTIWFLDNAFVLELCKSYNSIIVCEEYSINGRLRNGIARLFMEHRIVCKFVSSGILDESIFNGNQLDILANYGINPNSVTKAILAVQYKNY</sequence>
<proteinExistence type="predicted"/>
<dbReference type="InterPro" id="IPR009014">
    <property type="entry name" value="Transketo_C/PFOR_II"/>
</dbReference>
<name>J0YLH6_9HYPH</name>
<dbReference type="Proteomes" id="UP000008761">
    <property type="component" value="Unassembled WGS sequence"/>
</dbReference>
<organism evidence="2 3">
    <name type="scientific">Bartonella alsatica IBS 382</name>
    <dbReference type="NCBI Taxonomy" id="1094551"/>
    <lineage>
        <taxon>Bacteria</taxon>
        <taxon>Pseudomonadati</taxon>
        <taxon>Pseudomonadota</taxon>
        <taxon>Alphaproteobacteria</taxon>
        <taxon>Hyphomicrobiales</taxon>
        <taxon>Bartonellaceae</taxon>
        <taxon>Bartonella</taxon>
    </lineage>
</organism>
<dbReference type="Pfam" id="PF02780">
    <property type="entry name" value="Transketolase_C"/>
    <property type="match status" value="1"/>
</dbReference>
<evidence type="ECO:0000259" key="1">
    <source>
        <dbReference type="Pfam" id="PF02780"/>
    </source>
</evidence>
<comment type="caution">
    <text evidence="2">The sequence shown here is derived from an EMBL/GenBank/DDBJ whole genome shotgun (WGS) entry which is preliminary data.</text>
</comment>
<feature type="domain" description="Transketolase C-terminal" evidence="1">
    <location>
        <begin position="6"/>
        <end position="86"/>
    </location>
</feature>
<evidence type="ECO:0000313" key="2">
    <source>
        <dbReference type="EMBL" id="EJF75398.1"/>
    </source>
</evidence>
<dbReference type="InterPro" id="IPR033248">
    <property type="entry name" value="Transketolase_C"/>
</dbReference>
<evidence type="ECO:0000313" key="3">
    <source>
        <dbReference type="Proteomes" id="UP000008761"/>
    </source>
</evidence>
<dbReference type="Gene3D" id="3.40.50.920">
    <property type="match status" value="1"/>
</dbReference>
<gene>
    <name evidence="2" type="ORF">MEC_00874</name>
</gene>
<dbReference type="AlphaFoldDB" id="J0YLH6"/>
<dbReference type="SUPFAM" id="SSF52922">
    <property type="entry name" value="TK C-terminal domain-like"/>
    <property type="match status" value="1"/>
</dbReference>
<accession>J0YLH6</accession>
<reference evidence="2 3" key="1">
    <citation type="submission" date="2012-03" db="EMBL/GenBank/DDBJ databases">
        <title>The Genome Sequence of Bartonella alsatica IBS 382.</title>
        <authorList>
            <consortium name="The Broad Institute Genome Sequencing Platform"/>
            <consortium name="The Broad Institute Genome Sequencing Center for Infectious Disease"/>
            <person name="Feldgarden M."/>
            <person name="Kirby J."/>
            <person name="Kosoy M."/>
            <person name="Birtles R."/>
            <person name="Probert W.S."/>
            <person name="Chiaraviglio L."/>
            <person name="Young S.K."/>
            <person name="Zeng Q."/>
            <person name="Gargeya S."/>
            <person name="Fitzgerald M."/>
            <person name="Haas B."/>
            <person name="Abouelleil A."/>
            <person name="Alvarado L."/>
            <person name="Arachchi H.M."/>
            <person name="Berlin A."/>
            <person name="Chapman S.B."/>
            <person name="Gearin G."/>
            <person name="Goldberg J."/>
            <person name="Griggs A."/>
            <person name="Gujja S."/>
            <person name="Hansen M."/>
            <person name="Heiman D."/>
            <person name="Howarth C."/>
            <person name="Larimer J."/>
            <person name="Lui A."/>
            <person name="MacDonald P.J.P."/>
            <person name="McCowen C."/>
            <person name="Montmayeur A."/>
            <person name="Murphy C."/>
            <person name="Neiman D."/>
            <person name="Pearson M."/>
            <person name="Priest M."/>
            <person name="Roberts A."/>
            <person name="Saif S."/>
            <person name="Shea T."/>
            <person name="Sisk P."/>
            <person name="Stolte C."/>
            <person name="Sykes S."/>
            <person name="Wortman J."/>
            <person name="Nusbaum C."/>
            <person name="Birren B."/>
        </authorList>
    </citation>
    <scope>NUCLEOTIDE SEQUENCE [LARGE SCALE GENOMIC DNA]</scope>
    <source>
        <strain evidence="2 3">IBS 382</strain>
    </source>
</reference>
<protein>
    <recommendedName>
        <fullName evidence="1">Transketolase C-terminal domain-containing protein</fullName>
    </recommendedName>
</protein>